<gene>
    <name evidence="14" type="ORF">SAMN02745724_01722</name>
</gene>
<keyword evidence="9" id="KW-0862">Zinc</keyword>
<dbReference type="Proteomes" id="UP000198862">
    <property type="component" value="Unassembled WGS sequence"/>
</dbReference>
<dbReference type="RefSeq" id="WP_091982773.1">
    <property type="nucleotide sequence ID" value="NZ_FOLO01000009.1"/>
</dbReference>
<keyword evidence="8" id="KW-0378">Hydrolase</keyword>
<evidence type="ECO:0000256" key="11">
    <source>
        <dbReference type="ARBA" id="ARBA00039257"/>
    </source>
</evidence>
<dbReference type="EC" id="3.5.1.28" evidence="5"/>
<keyword evidence="10" id="KW-0961">Cell wall biogenesis/degradation</keyword>
<protein>
    <recommendedName>
        <fullName evidence="11">1,6-anhydro-N-acetylmuramyl-L-alanine amidase AmpD</fullName>
        <ecNumber evidence="5">3.5.1.28</ecNumber>
    </recommendedName>
    <alternativeName>
        <fullName evidence="12">N-acetylmuramoyl-L-alanine amidase</fullName>
    </alternativeName>
</protein>
<evidence type="ECO:0000256" key="7">
    <source>
        <dbReference type="ARBA" id="ARBA00022723"/>
    </source>
</evidence>
<comment type="similarity">
    <text evidence="4">Belongs to the N-acetylmuramoyl-L-alanine amidase 2 family.</text>
</comment>
<name>A0A1I1JB24_9GAMM</name>
<dbReference type="OrthoDB" id="9794842at2"/>
<evidence type="ECO:0000256" key="5">
    <source>
        <dbReference type="ARBA" id="ARBA00011901"/>
    </source>
</evidence>
<dbReference type="PANTHER" id="PTHR30417:SF4">
    <property type="entry name" value="1,6-ANHYDRO-N-ACETYLMURAMYL-L-ALANINE AMIDASE AMPD"/>
    <property type="match status" value="1"/>
</dbReference>
<reference evidence="14 15" key="1">
    <citation type="submission" date="2016-10" db="EMBL/GenBank/DDBJ databases">
        <authorList>
            <person name="de Groot N.N."/>
        </authorList>
    </citation>
    <scope>NUCLEOTIDE SEQUENCE [LARGE SCALE GENOMIC DNA]</scope>
    <source>
        <strain evidence="14 15">DSM 6059</strain>
    </source>
</reference>
<comment type="catalytic activity">
    <reaction evidence="1">
        <text>Hydrolyzes the link between N-acetylmuramoyl residues and L-amino acid residues in certain cell-wall glycopeptides.</text>
        <dbReference type="EC" id="3.5.1.28"/>
    </reaction>
</comment>
<keyword evidence="6" id="KW-0963">Cytoplasm</keyword>
<dbReference type="CDD" id="cd06583">
    <property type="entry name" value="PGRP"/>
    <property type="match status" value="1"/>
</dbReference>
<dbReference type="GO" id="GO:0005737">
    <property type="term" value="C:cytoplasm"/>
    <property type="evidence" value="ECO:0007669"/>
    <property type="project" value="UniProtKB-SubCell"/>
</dbReference>
<dbReference type="PANTHER" id="PTHR30417">
    <property type="entry name" value="N-ACETYLMURAMOYL-L-ALANINE AMIDASE AMID"/>
    <property type="match status" value="1"/>
</dbReference>
<dbReference type="STRING" id="1123010.SAMN02745724_01722"/>
<accession>A0A1I1JB24</accession>
<dbReference type="GO" id="GO:0071555">
    <property type="term" value="P:cell wall organization"/>
    <property type="evidence" value="ECO:0007669"/>
    <property type="project" value="UniProtKB-KW"/>
</dbReference>
<keyword evidence="15" id="KW-1185">Reference proteome</keyword>
<dbReference type="NCBIfam" id="NF008758">
    <property type="entry name" value="PRK11789.1"/>
    <property type="match status" value="1"/>
</dbReference>
<evidence type="ECO:0000256" key="3">
    <source>
        <dbReference type="ARBA" id="ARBA00004496"/>
    </source>
</evidence>
<proteinExistence type="inferred from homology"/>
<feature type="domain" description="N-acetylmuramoyl-L-alanine amidase" evidence="13">
    <location>
        <begin position="19"/>
        <end position="170"/>
    </location>
</feature>
<dbReference type="InterPro" id="IPR036505">
    <property type="entry name" value="Amidase/PGRP_sf"/>
</dbReference>
<keyword evidence="7" id="KW-0479">Metal-binding</keyword>
<evidence type="ECO:0000256" key="10">
    <source>
        <dbReference type="ARBA" id="ARBA00023316"/>
    </source>
</evidence>
<dbReference type="SUPFAM" id="SSF55846">
    <property type="entry name" value="N-acetylmuramoyl-L-alanine amidase-like"/>
    <property type="match status" value="1"/>
</dbReference>
<dbReference type="GO" id="GO:0009254">
    <property type="term" value="P:peptidoglycan turnover"/>
    <property type="evidence" value="ECO:0007669"/>
    <property type="project" value="TreeGrafter"/>
</dbReference>
<evidence type="ECO:0000256" key="9">
    <source>
        <dbReference type="ARBA" id="ARBA00022833"/>
    </source>
</evidence>
<dbReference type="GO" id="GO:0046872">
    <property type="term" value="F:metal ion binding"/>
    <property type="evidence" value="ECO:0007669"/>
    <property type="project" value="UniProtKB-KW"/>
</dbReference>
<dbReference type="GO" id="GO:0009253">
    <property type="term" value="P:peptidoglycan catabolic process"/>
    <property type="evidence" value="ECO:0007669"/>
    <property type="project" value="InterPro"/>
</dbReference>
<evidence type="ECO:0000256" key="8">
    <source>
        <dbReference type="ARBA" id="ARBA00022801"/>
    </source>
</evidence>
<evidence type="ECO:0000256" key="6">
    <source>
        <dbReference type="ARBA" id="ARBA00022490"/>
    </source>
</evidence>
<organism evidence="14 15">
    <name type="scientific">Pseudoalteromonas denitrificans DSM 6059</name>
    <dbReference type="NCBI Taxonomy" id="1123010"/>
    <lineage>
        <taxon>Bacteria</taxon>
        <taxon>Pseudomonadati</taxon>
        <taxon>Pseudomonadota</taxon>
        <taxon>Gammaproteobacteria</taxon>
        <taxon>Alteromonadales</taxon>
        <taxon>Pseudoalteromonadaceae</taxon>
        <taxon>Pseudoalteromonas</taxon>
    </lineage>
</organism>
<comment type="cofactor">
    <cofactor evidence="2">
        <name>Zn(2+)</name>
        <dbReference type="ChEBI" id="CHEBI:29105"/>
    </cofactor>
</comment>
<evidence type="ECO:0000313" key="15">
    <source>
        <dbReference type="Proteomes" id="UP000198862"/>
    </source>
</evidence>
<dbReference type="Gene3D" id="3.40.80.10">
    <property type="entry name" value="Peptidoglycan recognition protein-like"/>
    <property type="match status" value="1"/>
</dbReference>
<dbReference type="SMART" id="SM00644">
    <property type="entry name" value="Ami_2"/>
    <property type="match status" value="1"/>
</dbReference>
<dbReference type="AlphaFoldDB" id="A0A1I1JB24"/>
<dbReference type="GO" id="GO:0008745">
    <property type="term" value="F:N-acetylmuramoyl-L-alanine amidase activity"/>
    <property type="evidence" value="ECO:0007669"/>
    <property type="project" value="UniProtKB-EC"/>
</dbReference>
<evidence type="ECO:0000313" key="14">
    <source>
        <dbReference type="EMBL" id="SFC45754.1"/>
    </source>
</evidence>
<sequence length="186" mass="20828">MKNCSISNDCLNNVVFHTSPHFNERPEGTEISLLVIHNISLPAGEFGTCYIDDLFLGQLDCEADTSFIDLKGLQVSAHCLIKRCGEVIQYVPFNKRAWHAGVSSYQGLTGCNDFSIGIELEGTDTVEYTSMQYQSLSTIAKTLIKHYPKLTKERILGHQDIAPGRKTDPGESFDWSYFNKLLNLES</sequence>
<evidence type="ECO:0000259" key="13">
    <source>
        <dbReference type="SMART" id="SM00644"/>
    </source>
</evidence>
<evidence type="ECO:0000256" key="1">
    <source>
        <dbReference type="ARBA" id="ARBA00001561"/>
    </source>
</evidence>
<dbReference type="Pfam" id="PF01510">
    <property type="entry name" value="Amidase_2"/>
    <property type="match status" value="1"/>
</dbReference>
<dbReference type="InterPro" id="IPR002502">
    <property type="entry name" value="Amidase_domain"/>
</dbReference>
<dbReference type="InterPro" id="IPR051206">
    <property type="entry name" value="NAMLAA_amidase_2"/>
</dbReference>
<evidence type="ECO:0000256" key="12">
    <source>
        <dbReference type="ARBA" id="ARBA00042615"/>
    </source>
</evidence>
<comment type="subcellular location">
    <subcellularLocation>
        <location evidence="3">Cytoplasm</location>
    </subcellularLocation>
</comment>
<dbReference type="EMBL" id="FOLO01000009">
    <property type="protein sequence ID" value="SFC45754.1"/>
    <property type="molecule type" value="Genomic_DNA"/>
</dbReference>
<evidence type="ECO:0000256" key="4">
    <source>
        <dbReference type="ARBA" id="ARBA00007553"/>
    </source>
</evidence>
<evidence type="ECO:0000256" key="2">
    <source>
        <dbReference type="ARBA" id="ARBA00001947"/>
    </source>
</evidence>